<sequence length="100" mass="11952">MKPFPYVISKDALSDLNEIWLYTTERWSAEQADRYYNLIFDEINFICKNPNAGKSKEHIRKGYRASKVKSHLIFYRVVNEVIEVIRILHENMDIENRLSD</sequence>
<dbReference type="AlphaFoldDB" id="A0A9E2SA29"/>
<evidence type="ECO:0000313" key="3">
    <source>
        <dbReference type="Proteomes" id="UP000812270"/>
    </source>
</evidence>
<comment type="similarity">
    <text evidence="1">Belongs to the RelE toxin family.</text>
</comment>
<dbReference type="InterPro" id="IPR007712">
    <property type="entry name" value="RelE/ParE_toxin"/>
</dbReference>
<dbReference type="PANTHER" id="PTHR33755:SF9">
    <property type="entry name" value="TOXIN PARE1"/>
    <property type="match status" value="1"/>
</dbReference>
<evidence type="ECO:0000313" key="2">
    <source>
        <dbReference type="EMBL" id="MBV4358362.1"/>
    </source>
</evidence>
<gene>
    <name evidence="2" type="ORF">KTO63_14450</name>
</gene>
<dbReference type="InterPro" id="IPR051803">
    <property type="entry name" value="TA_system_RelE-like_toxin"/>
</dbReference>
<protein>
    <recommendedName>
        <fullName evidence="1">Toxin</fullName>
    </recommendedName>
</protein>
<comment type="caution">
    <text evidence="2">The sequence shown here is derived from an EMBL/GenBank/DDBJ whole genome shotgun (WGS) entry which is preliminary data.</text>
</comment>
<name>A0A9E2SA29_9BACT</name>
<dbReference type="PIRSF" id="PIRSF029218">
    <property type="entry name" value="ParE"/>
    <property type="match status" value="1"/>
</dbReference>
<dbReference type="InterPro" id="IPR028344">
    <property type="entry name" value="ParE1/4"/>
</dbReference>
<accession>A0A9E2SA29</accession>
<dbReference type="Proteomes" id="UP000812270">
    <property type="component" value="Unassembled WGS sequence"/>
</dbReference>
<dbReference type="RefSeq" id="WP_217792047.1">
    <property type="nucleotide sequence ID" value="NZ_JAHSPG010000012.1"/>
</dbReference>
<evidence type="ECO:0000256" key="1">
    <source>
        <dbReference type="PIRNR" id="PIRNR029218"/>
    </source>
</evidence>
<organism evidence="2 3">
    <name type="scientific">Pinibacter aurantiacus</name>
    <dbReference type="NCBI Taxonomy" id="2851599"/>
    <lineage>
        <taxon>Bacteria</taxon>
        <taxon>Pseudomonadati</taxon>
        <taxon>Bacteroidota</taxon>
        <taxon>Chitinophagia</taxon>
        <taxon>Chitinophagales</taxon>
        <taxon>Chitinophagaceae</taxon>
        <taxon>Pinibacter</taxon>
    </lineage>
</organism>
<dbReference type="EMBL" id="JAHSPG010000012">
    <property type="protein sequence ID" value="MBV4358362.1"/>
    <property type="molecule type" value="Genomic_DNA"/>
</dbReference>
<proteinExistence type="inferred from homology"/>
<keyword evidence="3" id="KW-1185">Reference proteome</keyword>
<reference evidence="2" key="1">
    <citation type="submission" date="2021-06" db="EMBL/GenBank/DDBJ databases">
        <authorList>
            <person name="Huq M.A."/>
        </authorList>
    </citation>
    <scope>NUCLEOTIDE SEQUENCE</scope>
    <source>
        <strain evidence="2">MAH-26</strain>
    </source>
</reference>
<dbReference type="Pfam" id="PF05016">
    <property type="entry name" value="ParE_toxin"/>
    <property type="match status" value="1"/>
</dbReference>
<dbReference type="PANTHER" id="PTHR33755">
    <property type="entry name" value="TOXIN PARE1-RELATED"/>
    <property type="match status" value="1"/>
</dbReference>